<evidence type="ECO:0000256" key="4">
    <source>
        <dbReference type="ARBA" id="ARBA00022448"/>
    </source>
</evidence>
<gene>
    <name evidence="12" type="ORF">CP557_10035</name>
</gene>
<dbReference type="GO" id="GO:0009055">
    <property type="term" value="F:electron transfer activity"/>
    <property type="evidence" value="ECO:0007669"/>
    <property type="project" value="TreeGrafter"/>
</dbReference>
<dbReference type="PANTHER" id="PTHR43518">
    <property type="entry name" value="NITRATE REDUCTASE BETA SUBUNIT"/>
    <property type="match status" value="1"/>
</dbReference>
<evidence type="ECO:0000256" key="6">
    <source>
        <dbReference type="ARBA" id="ARBA00022723"/>
    </source>
</evidence>
<dbReference type="GO" id="GO:0051539">
    <property type="term" value="F:4 iron, 4 sulfur cluster binding"/>
    <property type="evidence" value="ECO:0007669"/>
    <property type="project" value="UniProtKB-KW"/>
</dbReference>
<name>A0A2A5QVJ9_9EURY</name>
<evidence type="ECO:0000256" key="1">
    <source>
        <dbReference type="ARBA" id="ARBA00001927"/>
    </source>
</evidence>
<feature type="domain" description="4Fe-4S ferredoxin-type" evidence="11">
    <location>
        <begin position="28"/>
        <end position="57"/>
    </location>
</feature>
<reference evidence="12 13" key="1">
    <citation type="submission" date="2017-09" db="EMBL/GenBank/DDBJ databases">
        <title>Genome sequences of Natrinema ejinorence JCM 13890T.</title>
        <authorList>
            <person name="Roh S.W."/>
            <person name="Kim Y.B."/>
            <person name="Kim J.Y."/>
        </authorList>
    </citation>
    <scope>NUCLEOTIDE SEQUENCE [LARGE SCALE GENOMIC DNA]</scope>
    <source>
        <strain evidence="12 13">JCM 13890</strain>
    </source>
</reference>
<accession>A0A2A5QVJ9</accession>
<comment type="cofactor">
    <cofactor evidence="1">
        <name>[3Fe-4S] cluster</name>
        <dbReference type="ChEBI" id="CHEBI:21137"/>
    </cofactor>
</comment>
<keyword evidence="9" id="KW-0408">Iron</keyword>
<dbReference type="AlphaFoldDB" id="A0A2A5QVJ9"/>
<keyword evidence="7" id="KW-0677">Repeat</keyword>
<dbReference type="Gene3D" id="3.30.70.20">
    <property type="match status" value="3"/>
</dbReference>
<dbReference type="InterPro" id="IPR017896">
    <property type="entry name" value="4Fe4S_Fe-S-bd"/>
</dbReference>
<dbReference type="Pfam" id="PF13247">
    <property type="entry name" value="Fer4_11"/>
    <property type="match status" value="1"/>
</dbReference>
<dbReference type="OrthoDB" id="2837at2157"/>
<keyword evidence="4" id="KW-0813">Transport</keyword>
<feature type="domain" description="4Fe-4S ferredoxin-type" evidence="11">
    <location>
        <begin position="144"/>
        <end position="174"/>
    </location>
</feature>
<dbReference type="GO" id="GO:0009061">
    <property type="term" value="P:anaerobic respiration"/>
    <property type="evidence" value="ECO:0007669"/>
    <property type="project" value="TreeGrafter"/>
</dbReference>
<sequence>MPETYNPQLGREHSYPYEHRDEERDWHWGMIININRCINCNTCSFACKSTWTSGKGEEYMWWMNVETEPYGGYPMGWDMRLLDDLGDDETIFEAAEDGEKVKGYIAQKEEWEYPALGDDQVHGEYPTGDVVESDLENDEYHDMWQFYLPRLCNHCKNPACLAACPRKAIYKREEDGIVLLDQERCRGYRKCVKSCPYHKPMYNPETGVSEKPVGCFPRIEEGNVPRCVSSCIGKTRLHGNINRGPDAGHPGGNTSAAAGRSPVNYLAKSDEKIALPLYPQFGTRPQVFYMPPYHVPPEFLTQMFTPNTADKQNEWPGSTFEESIKIVQDRVRNPSHHTLGILQLFGATTRLIETYTVKENRVKGWDRKGNKVVDMPFEEEMEVREGEMWTNQP</sequence>
<protein>
    <submittedName>
        <fullName evidence="12">Selenate reductase</fullName>
    </submittedName>
</protein>
<keyword evidence="8" id="KW-0249">Electron transport</keyword>
<evidence type="ECO:0000256" key="5">
    <source>
        <dbReference type="ARBA" id="ARBA00022485"/>
    </source>
</evidence>
<evidence type="ECO:0000259" key="11">
    <source>
        <dbReference type="PROSITE" id="PS51379"/>
    </source>
</evidence>
<dbReference type="PANTHER" id="PTHR43518:SF1">
    <property type="entry name" value="RESPIRATORY NITRATE REDUCTASE 1 BETA CHAIN"/>
    <property type="match status" value="1"/>
</dbReference>
<keyword evidence="13" id="KW-1185">Reference proteome</keyword>
<comment type="caution">
    <text evidence="12">The sequence shown here is derived from an EMBL/GenBank/DDBJ whole genome shotgun (WGS) entry which is preliminary data.</text>
</comment>
<keyword evidence="5" id="KW-0004">4Fe-4S</keyword>
<feature type="domain" description="4Fe-4S ferredoxin-type" evidence="11">
    <location>
        <begin position="176"/>
        <end position="205"/>
    </location>
</feature>
<dbReference type="SUPFAM" id="SSF54862">
    <property type="entry name" value="4Fe-4S ferredoxins"/>
    <property type="match status" value="1"/>
</dbReference>
<evidence type="ECO:0000313" key="12">
    <source>
        <dbReference type="EMBL" id="PCR90824.1"/>
    </source>
</evidence>
<proteinExistence type="predicted"/>
<organism evidence="12 13">
    <name type="scientific">Natrinema ejinorense</name>
    <dbReference type="NCBI Taxonomy" id="373386"/>
    <lineage>
        <taxon>Archaea</taxon>
        <taxon>Methanobacteriati</taxon>
        <taxon>Methanobacteriota</taxon>
        <taxon>Stenosarchaea group</taxon>
        <taxon>Halobacteria</taxon>
        <taxon>Halobacteriales</taxon>
        <taxon>Natrialbaceae</taxon>
        <taxon>Natrinema</taxon>
    </lineage>
</organism>
<evidence type="ECO:0000256" key="9">
    <source>
        <dbReference type="ARBA" id="ARBA00023004"/>
    </source>
</evidence>
<evidence type="ECO:0000256" key="2">
    <source>
        <dbReference type="ARBA" id="ARBA00001966"/>
    </source>
</evidence>
<dbReference type="GO" id="GO:0046872">
    <property type="term" value="F:metal ion binding"/>
    <property type="evidence" value="ECO:0007669"/>
    <property type="project" value="UniProtKB-KW"/>
</dbReference>
<evidence type="ECO:0000256" key="10">
    <source>
        <dbReference type="ARBA" id="ARBA00023014"/>
    </source>
</evidence>
<evidence type="ECO:0000256" key="7">
    <source>
        <dbReference type="ARBA" id="ARBA00022737"/>
    </source>
</evidence>
<evidence type="ECO:0000256" key="3">
    <source>
        <dbReference type="ARBA" id="ARBA00004196"/>
    </source>
</evidence>
<evidence type="ECO:0000313" key="13">
    <source>
        <dbReference type="Proteomes" id="UP000219689"/>
    </source>
</evidence>
<keyword evidence="10" id="KW-0411">Iron-sulfur</keyword>
<dbReference type="RefSeq" id="WP_097379770.1">
    <property type="nucleotide sequence ID" value="NZ_NXNI01000001.1"/>
</dbReference>
<comment type="subcellular location">
    <subcellularLocation>
        <location evidence="3">Cell envelope</location>
    </subcellularLocation>
</comment>
<dbReference type="GO" id="GO:0016020">
    <property type="term" value="C:membrane"/>
    <property type="evidence" value="ECO:0007669"/>
    <property type="project" value="TreeGrafter"/>
</dbReference>
<dbReference type="Proteomes" id="UP000219689">
    <property type="component" value="Unassembled WGS sequence"/>
</dbReference>
<dbReference type="PROSITE" id="PS51379">
    <property type="entry name" value="4FE4S_FER_2"/>
    <property type="match status" value="3"/>
</dbReference>
<evidence type="ECO:0000256" key="8">
    <source>
        <dbReference type="ARBA" id="ARBA00022982"/>
    </source>
</evidence>
<comment type="cofactor">
    <cofactor evidence="2">
        <name>[4Fe-4S] cluster</name>
        <dbReference type="ChEBI" id="CHEBI:49883"/>
    </cofactor>
</comment>
<keyword evidence="6" id="KW-0479">Metal-binding</keyword>
<dbReference type="EMBL" id="NXNI01000001">
    <property type="protein sequence ID" value="PCR90824.1"/>
    <property type="molecule type" value="Genomic_DNA"/>
</dbReference>